<evidence type="ECO:0000313" key="2">
    <source>
        <dbReference type="EMBL" id="PNF19867.1"/>
    </source>
</evidence>
<name>A0A2J7PU52_9NEOP</name>
<keyword evidence="3" id="KW-1185">Reference proteome</keyword>
<dbReference type="PANTHER" id="PTHR36696">
    <property type="entry name" value="AGAP012002-PA"/>
    <property type="match status" value="1"/>
</dbReference>
<gene>
    <name evidence="2" type="ORF">B7P43_G12522</name>
</gene>
<feature type="compositionally biased region" description="Basic residues" evidence="1">
    <location>
        <begin position="275"/>
        <end position="286"/>
    </location>
</feature>
<comment type="caution">
    <text evidence="2">The sequence shown here is derived from an EMBL/GenBank/DDBJ whole genome shotgun (WGS) entry which is preliminary data.</text>
</comment>
<dbReference type="OrthoDB" id="10021598at2759"/>
<dbReference type="EMBL" id="NEVH01021208">
    <property type="protein sequence ID" value="PNF19867.1"/>
    <property type="molecule type" value="Genomic_DNA"/>
</dbReference>
<sequence>MFLRSKTGLLEGVRKPVQRQEPMNSAEFPNFVCPAPYTLRPFAGVYNPFPYGCSILCNHPADYEAKDLVKRAKDSWATEGKALLLPEEIAAIHAGFLQGSLPAPYDDVEDAVPEELFRPYTDTDSRPLTPAPTLASIMTKGSLRRCVTPDPIPTHILNPTRERTVLLLDLRRSHSQDILSWQGLGLPATSAFHSLSRDVSPVEIGQDEHVPQKKKISVKKKGAVSGKIEENDKSVHQKLQQQVVQSVKTLSVPSDSVNILMDMSGSNGEEDLPKRRGKHRRHRKKSGRDGSREPEEFQGLAEPGETQVSAMVNDFKNISARPSLTPGAGPGEVEIADNQQVSSLEGHRSSQSGSSFIDAAILKQLQRELDQEVIDSEFNPKRCRALKEALKSCPDKKPPISEEMKRLKCEMRLHSSSIENLLNLPRNFSRQSSRFELPLDSRLLNTMTPMQYIQRYICISSGRRQLYNTVFNRHKEKVEEDETERRIVGQNVAVALGEIMGRPLSNEQCKYIRDLIGWEDCDLLDFRTWCGLCALCERLLAPKFINLLPSRLTDPCHEVEQADFETLPQRLQGLHPDPRLVTILHSIWKL</sequence>
<dbReference type="STRING" id="105785.A0A2J7PU52"/>
<reference evidence="2 3" key="1">
    <citation type="submission" date="2017-12" db="EMBL/GenBank/DDBJ databases">
        <title>Hemimetabolous genomes reveal molecular basis of termite eusociality.</title>
        <authorList>
            <person name="Harrison M.C."/>
            <person name="Jongepier E."/>
            <person name="Robertson H.M."/>
            <person name="Arning N."/>
            <person name="Bitard-Feildel T."/>
            <person name="Chao H."/>
            <person name="Childers C.P."/>
            <person name="Dinh H."/>
            <person name="Doddapaneni H."/>
            <person name="Dugan S."/>
            <person name="Gowin J."/>
            <person name="Greiner C."/>
            <person name="Han Y."/>
            <person name="Hu H."/>
            <person name="Hughes D.S.T."/>
            <person name="Huylmans A.-K."/>
            <person name="Kemena C."/>
            <person name="Kremer L.P.M."/>
            <person name="Lee S.L."/>
            <person name="Lopez-Ezquerra A."/>
            <person name="Mallet L."/>
            <person name="Monroy-Kuhn J.M."/>
            <person name="Moser A."/>
            <person name="Murali S.C."/>
            <person name="Muzny D.M."/>
            <person name="Otani S."/>
            <person name="Piulachs M.-D."/>
            <person name="Poelchau M."/>
            <person name="Qu J."/>
            <person name="Schaub F."/>
            <person name="Wada-Katsumata A."/>
            <person name="Worley K.C."/>
            <person name="Xie Q."/>
            <person name="Ylla G."/>
            <person name="Poulsen M."/>
            <person name="Gibbs R.A."/>
            <person name="Schal C."/>
            <person name="Richards S."/>
            <person name="Belles X."/>
            <person name="Korb J."/>
            <person name="Bornberg-Bauer E."/>
        </authorList>
    </citation>
    <scope>NUCLEOTIDE SEQUENCE [LARGE SCALE GENOMIC DNA]</scope>
    <source>
        <tissue evidence="2">Whole body</tissue>
    </source>
</reference>
<dbReference type="EMBL" id="NEVH01021208">
    <property type="protein sequence ID" value="PNF19868.1"/>
    <property type="molecule type" value="Genomic_DNA"/>
</dbReference>
<dbReference type="PANTHER" id="PTHR36696:SF1">
    <property type="entry name" value="EF-HAND DOMAIN-CONTAINING PROTEIN"/>
    <property type="match status" value="1"/>
</dbReference>
<organism evidence="2 3">
    <name type="scientific">Cryptotermes secundus</name>
    <dbReference type="NCBI Taxonomy" id="105785"/>
    <lineage>
        <taxon>Eukaryota</taxon>
        <taxon>Metazoa</taxon>
        <taxon>Ecdysozoa</taxon>
        <taxon>Arthropoda</taxon>
        <taxon>Hexapoda</taxon>
        <taxon>Insecta</taxon>
        <taxon>Pterygota</taxon>
        <taxon>Neoptera</taxon>
        <taxon>Polyneoptera</taxon>
        <taxon>Dictyoptera</taxon>
        <taxon>Blattodea</taxon>
        <taxon>Blattoidea</taxon>
        <taxon>Termitoidae</taxon>
        <taxon>Kalotermitidae</taxon>
        <taxon>Cryptotermitinae</taxon>
        <taxon>Cryptotermes</taxon>
    </lineage>
</organism>
<evidence type="ECO:0000313" key="3">
    <source>
        <dbReference type="Proteomes" id="UP000235965"/>
    </source>
</evidence>
<evidence type="ECO:0008006" key="4">
    <source>
        <dbReference type="Google" id="ProtNLM"/>
    </source>
</evidence>
<accession>A0A2J7PU52</accession>
<dbReference type="Proteomes" id="UP000235965">
    <property type="component" value="Unassembled WGS sequence"/>
</dbReference>
<dbReference type="InParanoid" id="A0A2J7PU52"/>
<dbReference type="AlphaFoldDB" id="A0A2J7PU52"/>
<protein>
    <recommendedName>
        <fullName evidence="4">EF-hand domain-containing protein</fullName>
    </recommendedName>
</protein>
<feature type="region of interest" description="Disordered" evidence="1">
    <location>
        <begin position="258"/>
        <end position="305"/>
    </location>
</feature>
<evidence type="ECO:0000256" key="1">
    <source>
        <dbReference type="SAM" id="MobiDB-lite"/>
    </source>
</evidence>
<proteinExistence type="predicted"/>